<dbReference type="EMBL" id="AFYH01003061">
    <property type="status" value="NOT_ANNOTATED_CDS"/>
    <property type="molecule type" value="Genomic_DNA"/>
</dbReference>
<proteinExistence type="predicted"/>
<dbReference type="InterPro" id="IPR052394">
    <property type="entry name" value="LRR-containing"/>
</dbReference>
<dbReference type="Pfam" id="PF13516">
    <property type="entry name" value="LRR_6"/>
    <property type="match status" value="7"/>
</dbReference>
<dbReference type="PANTHER" id="PTHR24114">
    <property type="entry name" value="LEUCINE RICH REPEAT FAMILY PROTEIN"/>
    <property type="match status" value="1"/>
</dbReference>
<reference evidence="3" key="1">
    <citation type="submission" date="2011-08" db="EMBL/GenBank/DDBJ databases">
        <title>The draft genome of Latimeria chalumnae.</title>
        <authorList>
            <person name="Di Palma F."/>
            <person name="Alfoldi J."/>
            <person name="Johnson J."/>
            <person name="Berlin A."/>
            <person name="Gnerre S."/>
            <person name="Jaffe D."/>
            <person name="MacCallum I."/>
            <person name="Young S."/>
            <person name="Walker B.J."/>
            <person name="Lander E."/>
            <person name="Lindblad-Toh K."/>
        </authorList>
    </citation>
    <scope>NUCLEOTIDE SEQUENCE [LARGE SCALE GENOMIC DNA]</scope>
    <source>
        <strain evidence="3">Wild caught</strain>
    </source>
</reference>
<dbReference type="InterPro" id="IPR011992">
    <property type="entry name" value="EF-hand-dom_pair"/>
</dbReference>
<name>H3B3F3_LATCH</name>
<dbReference type="Ensembl" id="ENSLACT00000016538.1">
    <property type="protein sequence ID" value="ENSLACP00000016424.1"/>
    <property type="gene ID" value="ENSLACG00000014470.2"/>
</dbReference>
<gene>
    <name evidence="2" type="primary">LRRC74A</name>
</gene>
<dbReference type="CDD" id="cd00051">
    <property type="entry name" value="EFh"/>
    <property type="match status" value="1"/>
</dbReference>
<evidence type="ECO:0000313" key="3">
    <source>
        <dbReference type="Proteomes" id="UP000008672"/>
    </source>
</evidence>
<keyword evidence="3" id="KW-1185">Reference proteome</keyword>
<dbReference type="PROSITE" id="PS50222">
    <property type="entry name" value="EF_HAND_2"/>
    <property type="match status" value="1"/>
</dbReference>
<dbReference type="InterPro" id="IPR032675">
    <property type="entry name" value="LRR_dom_sf"/>
</dbReference>
<protein>
    <submittedName>
        <fullName evidence="2">Leucine rich repeat containing 74A</fullName>
    </submittedName>
</protein>
<dbReference type="Pfam" id="PF13499">
    <property type="entry name" value="EF-hand_7"/>
    <property type="match status" value="1"/>
</dbReference>
<dbReference type="InterPro" id="IPR002048">
    <property type="entry name" value="EF_hand_dom"/>
</dbReference>
<dbReference type="SUPFAM" id="SSF52047">
    <property type="entry name" value="RNI-like"/>
    <property type="match status" value="1"/>
</dbReference>
<dbReference type="SMART" id="SM00368">
    <property type="entry name" value="LRR_RI"/>
    <property type="match status" value="8"/>
</dbReference>
<dbReference type="Gene3D" id="3.80.10.10">
    <property type="entry name" value="Ribonuclease Inhibitor"/>
    <property type="match status" value="2"/>
</dbReference>
<reference evidence="2" key="3">
    <citation type="submission" date="2025-09" db="UniProtKB">
        <authorList>
            <consortium name="Ensembl"/>
        </authorList>
    </citation>
    <scope>IDENTIFICATION</scope>
</reference>
<dbReference type="SUPFAM" id="SSF47473">
    <property type="entry name" value="EF-hand"/>
    <property type="match status" value="1"/>
</dbReference>
<dbReference type="PANTHER" id="PTHR24114:SF49">
    <property type="entry name" value="LEUCINE-RICH REPEAT-CONTAINING PROTEIN 74A"/>
    <property type="match status" value="1"/>
</dbReference>
<reference evidence="2" key="2">
    <citation type="submission" date="2025-08" db="UniProtKB">
        <authorList>
            <consortium name="Ensembl"/>
        </authorList>
    </citation>
    <scope>IDENTIFICATION</scope>
</reference>
<dbReference type="GeneTree" id="ENSGT00940000154297"/>
<dbReference type="GO" id="GO:0005509">
    <property type="term" value="F:calcium ion binding"/>
    <property type="evidence" value="ECO:0007669"/>
    <property type="project" value="InterPro"/>
</dbReference>
<organism evidence="2 3">
    <name type="scientific">Latimeria chalumnae</name>
    <name type="common">Coelacanth</name>
    <dbReference type="NCBI Taxonomy" id="7897"/>
    <lineage>
        <taxon>Eukaryota</taxon>
        <taxon>Metazoa</taxon>
        <taxon>Chordata</taxon>
        <taxon>Craniata</taxon>
        <taxon>Vertebrata</taxon>
        <taxon>Euteleostomi</taxon>
        <taxon>Coelacanthiformes</taxon>
        <taxon>Coelacanthidae</taxon>
        <taxon>Latimeria</taxon>
    </lineage>
</organism>
<evidence type="ECO:0000259" key="1">
    <source>
        <dbReference type="PROSITE" id="PS50222"/>
    </source>
</evidence>
<dbReference type="Gene3D" id="1.10.238.10">
    <property type="entry name" value="EF-hand"/>
    <property type="match status" value="1"/>
</dbReference>
<dbReference type="InterPro" id="IPR001611">
    <property type="entry name" value="Leu-rich_rpt"/>
</dbReference>
<evidence type="ECO:0000313" key="2">
    <source>
        <dbReference type="Ensembl" id="ENSLACP00000016424.1"/>
    </source>
</evidence>
<accession>H3B3F3</accession>
<feature type="domain" description="EF-hand" evidence="1">
    <location>
        <begin position="387"/>
        <end position="422"/>
    </location>
</feature>
<dbReference type="EMBL" id="AFYH01003060">
    <property type="status" value="NOT_ANNOTATED_CDS"/>
    <property type="molecule type" value="Genomic_DNA"/>
</dbReference>
<dbReference type="Proteomes" id="UP000008672">
    <property type="component" value="Unassembled WGS sequence"/>
</dbReference>
<sequence length="453" mass="50814">MSESELSLESLSLKELSSECLEEEQPNENEWDTDLEIEEVKERSGSLNEKDMYLQACKLVGVVPVSYFLRHLDNPHLNLNHHGLGPQGAKAIAIAMVNNTMVTNLELEDNWITGEGTSYIVEMLKENCYIQQLNISNNHLQFRGAELISILLHNNYSLRSINLSGNGFQENSAKVLCEVLATNYNMKEMDLSHNSFREQGGEFLGQMLATNEGMEVLNLSWNNLRMKGAVALCAGLRANTMLKYLDLSWNGFGAEGSVAMGEALKFNATLVYLDLSNNRINNEGAKMLCKGLDANESLKVLKLAHNPLTVEGALNLLTVLKNSQKSVLEQLNIGNVLVNEAFLQLRDATRQVKPGLEVIFGGVGGFIAKKPKPRPDPMKVIQDYLDERKLRLWDFFRNIDKDGSMKVPVSDFQKAIQQSDIPLNRNQIEELVVKLDKDKTGMVDYRLISTFMI</sequence>
<dbReference type="AlphaFoldDB" id="H3B3F3"/>